<accession>A0A0W0W6I1</accession>
<dbReference type="SUPFAM" id="SSF81301">
    <property type="entry name" value="Nucleotidyltransferase"/>
    <property type="match status" value="1"/>
</dbReference>
<sequence>MRIYGFGSYFSGSKSYTDIDILIVHDLNDYQSCMQAIKCKRAILKKINKSNVSILSKSEELDFDFISRSGAIPLGDVDEGSIENIVYMVKTFKNRIF</sequence>
<dbReference type="AlphaFoldDB" id="A0A0W0W6I1"/>
<evidence type="ECO:0000313" key="2">
    <source>
        <dbReference type="Proteomes" id="UP000054908"/>
    </source>
</evidence>
<organism evidence="1 2">
    <name type="scientific">Legionella maceachernii</name>
    <dbReference type="NCBI Taxonomy" id="466"/>
    <lineage>
        <taxon>Bacteria</taxon>
        <taxon>Pseudomonadati</taxon>
        <taxon>Pseudomonadota</taxon>
        <taxon>Gammaproteobacteria</taxon>
        <taxon>Legionellales</taxon>
        <taxon>Legionellaceae</taxon>
        <taxon>Legionella</taxon>
    </lineage>
</organism>
<dbReference type="Proteomes" id="UP000054908">
    <property type="component" value="Unassembled WGS sequence"/>
</dbReference>
<reference evidence="1 2" key="1">
    <citation type="submission" date="2015-11" db="EMBL/GenBank/DDBJ databases">
        <title>Genomic analysis of 38 Legionella species identifies large and diverse effector repertoires.</title>
        <authorList>
            <person name="Burstein D."/>
            <person name="Amaro F."/>
            <person name="Zusman T."/>
            <person name="Lifshitz Z."/>
            <person name="Cohen O."/>
            <person name="Gilbert J.A."/>
            <person name="Pupko T."/>
            <person name="Shuman H.A."/>
            <person name="Segal G."/>
        </authorList>
    </citation>
    <scope>NUCLEOTIDE SEQUENCE [LARGE SCALE GENOMIC DNA]</scope>
    <source>
        <strain evidence="1 2">PX-1-G2-E2</strain>
    </source>
</reference>
<name>A0A0W0W6I1_9GAMM</name>
<dbReference type="InterPro" id="IPR043519">
    <property type="entry name" value="NT_sf"/>
</dbReference>
<gene>
    <name evidence="1" type="ORF">Lmac_1038</name>
</gene>
<dbReference type="STRING" id="466.Lmac_1038"/>
<dbReference type="EMBL" id="LNYL01000027">
    <property type="protein sequence ID" value="KTD27979.1"/>
    <property type="molecule type" value="Genomic_DNA"/>
</dbReference>
<keyword evidence="2" id="KW-1185">Reference proteome</keyword>
<evidence type="ECO:0008006" key="3">
    <source>
        <dbReference type="Google" id="ProtNLM"/>
    </source>
</evidence>
<proteinExistence type="predicted"/>
<dbReference type="PATRIC" id="fig|466.6.peg.1106"/>
<dbReference type="RefSeq" id="WP_058451834.1">
    <property type="nucleotide sequence ID" value="NZ_LNYL01000027.1"/>
</dbReference>
<evidence type="ECO:0000313" key="1">
    <source>
        <dbReference type="EMBL" id="KTD27979.1"/>
    </source>
</evidence>
<dbReference type="Gene3D" id="3.30.460.10">
    <property type="entry name" value="Beta Polymerase, domain 2"/>
    <property type="match status" value="1"/>
</dbReference>
<comment type="caution">
    <text evidence="1">The sequence shown here is derived from an EMBL/GenBank/DDBJ whole genome shotgun (WGS) entry which is preliminary data.</text>
</comment>
<protein>
    <recommendedName>
        <fullName evidence="3">Nucleotidyltransferase domain protein</fullName>
    </recommendedName>
</protein>